<accession>A0AAQ3K6R3</accession>
<dbReference type="SUPFAM" id="SSF101960">
    <property type="entry name" value="Stabilizer of iron transporter SufD"/>
    <property type="match status" value="1"/>
</dbReference>
<protein>
    <submittedName>
        <fullName evidence="3">Protein ABCI7, chloroplastic</fullName>
    </submittedName>
</protein>
<proteinExistence type="predicted"/>
<dbReference type="PANTHER" id="PTHR43575">
    <property type="entry name" value="PROTEIN ABCI7, CHLOROPLASTIC"/>
    <property type="match status" value="1"/>
</dbReference>
<gene>
    <name evidence="3" type="ORF">Cni_G10839</name>
</gene>
<name>A0AAQ3K6R3_9LILI</name>
<dbReference type="Pfam" id="PF19295">
    <property type="entry name" value="SufBD_N"/>
    <property type="match status" value="1"/>
</dbReference>
<dbReference type="InterPro" id="IPR055346">
    <property type="entry name" value="Fe-S_cluster_assembly_SufBD"/>
</dbReference>
<dbReference type="InterPro" id="IPR011542">
    <property type="entry name" value="SUF_FeS_clus_asmbl_SufD"/>
</dbReference>
<dbReference type="InterPro" id="IPR045595">
    <property type="entry name" value="SufBD_N"/>
</dbReference>
<dbReference type="AlphaFoldDB" id="A0AAQ3K6R3"/>
<reference evidence="3 4" key="1">
    <citation type="submission" date="2023-10" db="EMBL/GenBank/DDBJ databases">
        <title>Chromosome-scale genome assembly provides insights into flower coloration mechanisms of Canna indica.</title>
        <authorList>
            <person name="Li C."/>
        </authorList>
    </citation>
    <scope>NUCLEOTIDE SEQUENCE [LARGE SCALE GENOMIC DNA]</scope>
    <source>
        <tissue evidence="3">Flower</tissue>
    </source>
</reference>
<organism evidence="3 4">
    <name type="scientific">Canna indica</name>
    <name type="common">Indian-shot</name>
    <dbReference type="NCBI Taxonomy" id="4628"/>
    <lineage>
        <taxon>Eukaryota</taxon>
        <taxon>Viridiplantae</taxon>
        <taxon>Streptophyta</taxon>
        <taxon>Embryophyta</taxon>
        <taxon>Tracheophyta</taxon>
        <taxon>Spermatophyta</taxon>
        <taxon>Magnoliopsida</taxon>
        <taxon>Liliopsida</taxon>
        <taxon>Zingiberales</taxon>
        <taxon>Cannaceae</taxon>
        <taxon>Canna</taxon>
    </lineage>
</organism>
<evidence type="ECO:0000259" key="1">
    <source>
        <dbReference type="Pfam" id="PF01458"/>
    </source>
</evidence>
<dbReference type="InterPro" id="IPR037284">
    <property type="entry name" value="SUF_FeS_clus_asmbl_SufBD_sf"/>
</dbReference>
<feature type="domain" description="SUF system FeS cluster assembly SufBD core" evidence="1">
    <location>
        <begin position="231"/>
        <end position="463"/>
    </location>
</feature>
<dbReference type="EMBL" id="CP136892">
    <property type="protein sequence ID" value="WOL02120.1"/>
    <property type="molecule type" value="Genomic_DNA"/>
</dbReference>
<sequence>MTCCSSSAPFATPAPPLSFHPLRGRSAPSLTFPSTARAPRSVAARAALSDPFVLEIAEKFEDSLSSSPAAAASPLPLQKLRDSSSQSLLSRRWPSSKDEPFRFTNLSFLKSSVLLPVSSLTTPLDCPIDSPLPHLLSIVNGHVAPSLSRLAALPDDVYVGSVSALPPGPALDRVLAALSDGFADGDLFWDLNGVGAPDMAVVFVPAGVRIVDEPIHVRFCYSEGSEVESKQLAVSSPRVLVVVEKGAEVAIAEEHLGVGESEDRCYWANSVMEILIGEGGKVVHSYVQRQSMNAAHIKWTFARQETSSTYELAEVSTGGRLSRHNLNIQQLGPDTVTELAAFHVSQNNQMQDLHSKIILDHPRGYSRQLHKCIVSHSSGHAVFDGNVRVNRFAQQTDAGQLTRTLLLAPRATANVKPNLQIVANDVKCSHGAAISDLEEDQLFYFQARGIDLKTARDALVFSFGAEVISRIPFEPIKKSVTSQLKHLLTTQ</sequence>
<keyword evidence="4" id="KW-1185">Reference proteome</keyword>
<dbReference type="GO" id="GO:0016226">
    <property type="term" value="P:iron-sulfur cluster assembly"/>
    <property type="evidence" value="ECO:0007669"/>
    <property type="project" value="InterPro"/>
</dbReference>
<dbReference type="InterPro" id="IPR000825">
    <property type="entry name" value="SUF_FeS_clus_asmbl_SufBD_core"/>
</dbReference>
<dbReference type="PANTHER" id="PTHR43575:SF1">
    <property type="entry name" value="PROTEIN ABCI7, CHLOROPLASTIC"/>
    <property type="match status" value="1"/>
</dbReference>
<dbReference type="Proteomes" id="UP001327560">
    <property type="component" value="Chromosome 3"/>
</dbReference>
<evidence type="ECO:0000259" key="2">
    <source>
        <dbReference type="Pfam" id="PF19295"/>
    </source>
</evidence>
<dbReference type="NCBIfam" id="TIGR01981">
    <property type="entry name" value="sufD"/>
    <property type="match status" value="1"/>
</dbReference>
<evidence type="ECO:0000313" key="4">
    <source>
        <dbReference type="Proteomes" id="UP001327560"/>
    </source>
</evidence>
<feature type="domain" description="SUF system FeS cluster assembly SufBD N-terminal" evidence="2">
    <location>
        <begin position="73"/>
        <end position="217"/>
    </location>
</feature>
<dbReference type="Pfam" id="PF01458">
    <property type="entry name" value="SUFBD_core"/>
    <property type="match status" value="1"/>
</dbReference>
<evidence type="ECO:0000313" key="3">
    <source>
        <dbReference type="EMBL" id="WOL02120.1"/>
    </source>
</evidence>